<dbReference type="AlphaFoldDB" id="A0A1D6NS83"/>
<name>A0A1D6NS83_MAIZE</name>
<sequence>MFPLQLTCLHAAFNNLGSMDVFMQIQPNTELCLLLMFILLHSEHLIPF</sequence>
<accession>A0A1D6NS83</accession>
<reference evidence="1" key="1">
    <citation type="submission" date="2015-12" db="EMBL/GenBank/DDBJ databases">
        <title>Update maize B73 reference genome by single molecule sequencing technologies.</title>
        <authorList>
            <consortium name="Maize Genome Sequencing Project"/>
            <person name="Ware D."/>
        </authorList>
    </citation>
    <scope>NUCLEOTIDE SEQUENCE</scope>
    <source>
        <tissue evidence="1">Seedling</tissue>
    </source>
</reference>
<protein>
    <submittedName>
        <fullName evidence="1">Uncharacterized protein</fullName>
    </submittedName>
</protein>
<proteinExistence type="predicted"/>
<gene>
    <name evidence="1" type="ORF">ZEAMMB73_Zm00001d044911</name>
</gene>
<dbReference type="InParanoid" id="A0A1D6NS83"/>
<organism evidence="1">
    <name type="scientific">Zea mays</name>
    <name type="common">Maize</name>
    <dbReference type="NCBI Taxonomy" id="4577"/>
    <lineage>
        <taxon>Eukaryota</taxon>
        <taxon>Viridiplantae</taxon>
        <taxon>Streptophyta</taxon>
        <taxon>Embryophyta</taxon>
        <taxon>Tracheophyta</taxon>
        <taxon>Spermatophyta</taxon>
        <taxon>Magnoliopsida</taxon>
        <taxon>Liliopsida</taxon>
        <taxon>Poales</taxon>
        <taxon>Poaceae</taxon>
        <taxon>PACMAD clade</taxon>
        <taxon>Panicoideae</taxon>
        <taxon>Andropogonodae</taxon>
        <taxon>Andropogoneae</taxon>
        <taxon>Tripsacinae</taxon>
        <taxon>Zea</taxon>
    </lineage>
</organism>
<evidence type="ECO:0000313" key="1">
    <source>
        <dbReference type="EMBL" id="AQL01120.1"/>
    </source>
</evidence>
<dbReference type="EMBL" id="CM000785">
    <property type="protein sequence ID" value="AQL01120.1"/>
    <property type="molecule type" value="Genomic_DNA"/>
</dbReference>